<dbReference type="CDD" id="cd00770">
    <property type="entry name" value="SerRS_core"/>
    <property type="match status" value="1"/>
</dbReference>
<dbReference type="FunFam" id="3.30.930.10:FF:000026">
    <property type="entry name" value="Seryl-tRNA synthetase, cytoplasmic"/>
    <property type="match status" value="1"/>
</dbReference>
<dbReference type="InParanoid" id="A0A165QD68"/>
<dbReference type="PRINTS" id="PR00981">
    <property type="entry name" value="TRNASYNTHSER"/>
</dbReference>
<dbReference type="Proteomes" id="UP000076761">
    <property type="component" value="Unassembled WGS sequence"/>
</dbReference>
<name>A0A165QD68_9AGAM</name>
<accession>A0A165QD68</accession>
<dbReference type="FunCoup" id="A0A165QD68">
    <property type="interactions" value="562"/>
</dbReference>
<evidence type="ECO:0000256" key="11">
    <source>
        <dbReference type="PIRSR" id="PIRSR001529-2"/>
    </source>
</evidence>
<dbReference type="SUPFAM" id="SSF55681">
    <property type="entry name" value="Class II aaRS and biotin synthetases"/>
    <property type="match status" value="1"/>
</dbReference>
<dbReference type="Gene3D" id="3.30.930.10">
    <property type="entry name" value="Bira Bifunctional Protein, Domain 2"/>
    <property type="match status" value="1"/>
</dbReference>
<dbReference type="STRING" id="1314782.A0A165QD68"/>
<reference evidence="13 14" key="1">
    <citation type="journal article" date="2016" name="Mol. Biol. Evol.">
        <title>Comparative Genomics of Early-Diverging Mushroom-Forming Fungi Provides Insights into the Origins of Lignocellulose Decay Capabilities.</title>
        <authorList>
            <person name="Nagy L.G."/>
            <person name="Riley R."/>
            <person name="Tritt A."/>
            <person name="Adam C."/>
            <person name="Daum C."/>
            <person name="Floudas D."/>
            <person name="Sun H."/>
            <person name="Yadav J.S."/>
            <person name="Pangilinan J."/>
            <person name="Larsson K.H."/>
            <person name="Matsuura K."/>
            <person name="Barry K."/>
            <person name="Labutti K."/>
            <person name="Kuo R."/>
            <person name="Ohm R.A."/>
            <person name="Bhattacharya S.S."/>
            <person name="Shirouzu T."/>
            <person name="Yoshinaga Y."/>
            <person name="Martin F.M."/>
            <person name="Grigoriev I.V."/>
            <person name="Hibbett D.S."/>
        </authorList>
    </citation>
    <scope>NUCLEOTIDE SEQUENCE [LARGE SCALE GENOMIC DNA]</scope>
    <source>
        <strain evidence="13 14">HHB14362 ss-1</strain>
    </source>
</reference>
<dbReference type="GO" id="GO:0006434">
    <property type="term" value="P:seryl-tRNA aminoacylation"/>
    <property type="evidence" value="ECO:0007669"/>
    <property type="project" value="InterPro"/>
</dbReference>
<comment type="similarity">
    <text evidence="1">Belongs to the class-II aminoacyl-tRNA synthetase family. Type-1 seryl-tRNA synthetase subfamily.</text>
</comment>
<dbReference type="OrthoDB" id="10264585at2759"/>
<evidence type="ECO:0000256" key="1">
    <source>
        <dbReference type="ARBA" id="ARBA00010728"/>
    </source>
</evidence>
<evidence type="ECO:0000259" key="12">
    <source>
        <dbReference type="PROSITE" id="PS50862"/>
    </source>
</evidence>
<dbReference type="InterPro" id="IPR002314">
    <property type="entry name" value="aa-tRNA-synt_IIb"/>
</dbReference>
<dbReference type="UniPathway" id="UPA00906">
    <property type="reaction ID" value="UER00895"/>
</dbReference>
<dbReference type="GO" id="GO:0004828">
    <property type="term" value="F:serine-tRNA ligase activity"/>
    <property type="evidence" value="ECO:0007669"/>
    <property type="project" value="UniProtKB-EC"/>
</dbReference>
<feature type="binding site" evidence="10">
    <location>
        <position position="242"/>
    </location>
    <ligand>
        <name>L-serine</name>
        <dbReference type="ChEBI" id="CHEBI:33384"/>
    </ligand>
</feature>
<feature type="site" description="Important for serine binding" evidence="10">
    <location>
        <position position="400"/>
    </location>
</feature>
<keyword evidence="7" id="KW-0030">Aminoacyl-tRNA synthetase</keyword>
<dbReference type="Pfam" id="PF02403">
    <property type="entry name" value="Seryl_tRNA_N"/>
    <property type="match status" value="1"/>
</dbReference>
<dbReference type="EMBL" id="KV425597">
    <property type="protein sequence ID" value="KZT22261.1"/>
    <property type="molecule type" value="Genomic_DNA"/>
</dbReference>
<feature type="binding site" evidence="11">
    <location>
        <begin position="291"/>
        <end position="294"/>
    </location>
    <ligand>
        <name>ATP</name>
        <dbReference type="ChEBI" id="CHEBI:30616"/>
    </ligand>
</feature>
<gene>
    <name evidence="13" type="ORF">NEOLEDRAFT_1138154</name>
</gene>
<dbReference type="InterPro" id="IPR033729">
    <property type="entry name" value="SerRS_core"/>
</dbReference>
<dbReference type="EC" id="6.1.1.11" evidence="2"/>
<feature type="domain" description="Aminoacyl-transfer RNA synthetases class-II family profile" evidence="12">
    <location>
        <begin position="146"/>
        <end position="424"/>
    </location>
</feature>
<evidence type="ECO:0000256" key="8">
    <source>
        <dbReference type="ARBA" id="ARBA00031113"/>
    </source>
</evidence>
<feature type="binding site" evidence="11">
    <location>
        <begin position="275"/>
        <end position="277"/>
    </location>
    <ligand>
        <name>ATP</name>
        <dbReference type="ChEBI" id="CHEBI:30616"/>
    </ligand>
</feature>
<dbReference type="SUPFAM" id="SSF46589">
    <property type="entry name" value="tRNA-binding arm"/>
    <property type="match status" value="1"/>
</dbReference>
<keyword evidence="3 13" id="KW-0436">Ligase</keyword>
<dbReference type="GO" id="GO:0005524">
    <property type="term" value="F:ATP binding"/>
    <property type="evidence" value="ECO:0007669"/>
    <property type="project" value="UniProtKB-KW"/>
</dbReference>
<evidence type="ECO:0000313" key="13">
    <source>
        <dbReference type="EMBL" id="KZT22261.1"/>
    </source>
</evidence>
<feature type="binding site" evidence="10">
    <location>
        <position position="398"/>
    </location>
    <ligand>
        <name>L-serine</name>
        <dbReference type="ChEBI" id="CHEBI:33384"/>
    </ligand>
</feature>
<dbReference type="InterPro" id="IPR010978">
    <property type="entry name" value="tRNA-bd_arm"/>
</dbReference>
<keyword evidence="6" id="KW-0648">Protein biosynthesis</keyword>
<keyword evidence="4" id="KW-0547">Nucleotide-binding</keyword>
<feature type="binding site" evidence="10">
    <location>
        <position position="275"/>
    </location>
    <ligand>
        <name>L-serine</name>
        <dbReference type="ChEBI" id="CHEBI:33384"/>
    </ligand>
</feature>
<evidence type="ECO:0000256" key="7">
    <source>
        <dbReference type="ARBA" id="ARBA00023146"/>
    </source>
</evidence>
<organism evidence="13 14">
    <name type="scientific">Neolentinus lepideus HHB14362 ss-1</name>
    <dbReference type="NCBI Taxonomy" id="1314782"/>
    <lineage>
        <taxon>Eukaryota</taxon>
        <taxon>Fungi</taxon>
        <taxon>Dikarya</taxon>
        <taxon>Basidiomycota</taxon>
        <taxon>Agaricomycotina</taxon>
        <taxon>Agaricomycetes</taxon>
        <taxon>Gloeophyllales</taxon>
        <taxon>Gloeophyllaceae</taxon>
        <taxon>Neolentinus</taxon>
    </lineage>
</organism>
<dbReference type="Gene3D" id="1.10.287.40">
    <property type="entry name" value="Serine-tRNA synthetase, tRNA binding domain"/>
    <property type="match status" value="1"/>
</dbReference>
<keyword evidence="14" id="KW-1185">Reference proteome</keyword>
<dbReference type="InterPro" id="IPR002317">
    <property type="entry name" value="Ser-tRNA-ligase_type_1"/>
</dbReference>
<dbReference type="NCBIfam" id="TIGR00414">
    <property type="entry name" value="serS"/>
    <property type="match status" value="1"/>
</dbReference>
<evidence type="ECO:0000256" key="4">
    <source>
        <dbReference type="ARBA" id="ARBA00022741"/>
    </source>
</evidence>
<proteinExistence type="inferred from homology"/>
<feature type="binding site" evidence="11">
    <location>
        <begin position="362"/>
        <end position="365"/>
    </location>
    <ligand>
        <name>ATP</name>
        <dbReference type="ChEBI" id="CHEBI:30616"/>
    </ligand>
</feature>
<keyword evidence="5 11" id="KW-0067">ATP-binding</keyword>
<evidence type="ECO:0000256" key="10">
    <source>
        <dbReference type="PIRSR" id="PIRSR001529-1"/>
    </source>
</evidence>
<dbReference type="InterPro" id="IPR042103">
    <property type="entry name" value="SerRS_1_N_sf"/>
</dbReference>
<evidence type="ECO:0000256" key="5">
    <source>
        <dbReference type="ARBA" id="ARBA00022840"/>
    </source>
</evidence>
<dbReference type="PROSITE" id="PS50862">
    <property type="entry name" value="AA_TRNA_LIGASE_II"/>
    <property type="match status" value="1"/>
</dbReference>
<dbReference type="PIRSF" id="PIRSF001529">
    <property type="entry name" value="Ser-tRNA-synth_IIa"/>
    <property type="match status" value="1"/>
</dbReference>
<evidence type="ECO:0000313" key="14">
    <source>
        <dbReference type="Proteomes" id="UP000076761"/>
    </source>
</evidence>
<evidence type="ECO:0000256" key="2">
    <source>
        <dbReference type="ARBA" id="ARBA00012840"/>
    </source>
</evidence>
<dbReference type="PANTHER" id="PTHR11778">
    <property type="entry name" value="SERYL-TRNA SYNTHETASE"/>
    <property type="match status" value="1"/>
</dbReference>
<dbReference type="InterPro" id="IPR006195">
    <property type="entry name" value="aa-tRNA-synth_II"/>
</dbReference>
<dbReference type="InterPro" id="IPR015866">
    <property type="entry name" value="Ser-tRNA-synth_1_N"/>
</dbReference>
<sequence>MTLDVLQFIDNKGGNAEEIRESQRRRGLSVELVDEVIQMYADWVKLDYEAGQLSKKSNAIQKEIAAKKKAKENADELVASKKEIDAQVDAKRKESKDFEATMRQKASTVGNIVAKDVPTSLTEDDNATLRTWHPGGPNAQVEKKTDIMPHHEVLLRLDAMDLERGAKIAGHRGYFLTNDGIDLNQAMISYGLDFLRKKGYKKVQPPFFMNKDVMAKTAQLDQFDEELYKVIAAEDEKYLIATSEQPISAFHSDEWFEDPKTQLPLRYAGYSTCFRKEAGSAGRDMWGIFRVHQFEKVEQFCITEPEKSWEVFDTMIGASEEFYKSLGLPYRVVAIVSGALNLAASKKYDLEAWFPFQGAYKELVSCSNCTDYQSRRLEVRCGLKSKDQARKIYVHMLNGTLCATERALCCLVENYQTKDGLVIPEPLRPYMQGRDFLPFVKELPKGYQRKQV</sequence>
<evidence type="ECO:0000256" key="9">
    <source>
        <dbReference type="ARBA" id="ARBA00034892"/>
    </source>
</evidence>
<dbReference type="InterPro" id="IPR045864">
    <property type="entry name" value="aa-tRNA-synth_II/BPL/LPL"/>
</dbReference>
<dbReference type="AlphaFoldDB" id="A0A165QD68"/>
<protein>
    <recommendedName>
        <fullName evidence="2">serine--tRNA ligase</fullName>
        <ecNumber evidence="2">6.1.1.11</ecNumber>
    </recommendedName>
    <alternativeName>
        <fullName evidence="8">Seryl-tRNA synthetase</fullName>
    </alternativeName>
    <alternativeName>
        <fullName evidence="9">Seryl-tRNA(Ser) synthetase</fullName>
    </alternativeName>
</protein>
<feature type="binding site" evidence="10">
    <location>
        <position position="298"/>
    </location>
    <ligand>
        <name>L-serine</name>
        <dbReference type="ChEBI" id="CHEBI:33384"/>
    </ligand>
</feature>
<evidence type="ECO:0000256" key="6">
    <source>
        <dbReference type="ARBA" id="ARBA00022917"/>
    </source>
</evidence>
<dbReference type="Pfam" id="PF00587">
    <property type="entry name" value="tRNA-synt_2b"/>
    <property type="match status" value="1"/>
</dbReference>
<evidence type="ECO:0000256" key="3">
    <source>
        <dbReference type="ARBA" id="ARBA00022598"/>
    </source>
</evidence>